<accession>A0A232EXB7</accession>
<name>A0A232EXB7_9HYME</name>
<evidence type="ECO:0000313" key="3">
    <source>
        <dbReference type="Proteomes" id="UP000215335"/>
    </source>
</evidence>
<keyword evidence="3" id="KW-1185">Reference proteome</keyword>
<comment type="caution">
    <text evidence="2">The sequence shown here is derived from an EMBL/GenBank/DDBJ whole genome shotgun (WGS) entry which is preliminary data.</text>
</comment>
<organism evidence="2 3">
    <name type="scientific">Trichomalopsis sarcophagae</name>
    <dbReference type="NCBI Taxonomy" id="543379"/>
    <lineage>
        <taxon>Eukaryota</taxon>
        <taxon>Metazoa</taxon>
        <taxon>Ecdysozoa</taxon>
        <taxon>Arthropoda</taxon>
        <taxon>Hexapoda</taxon>
        <taxon>Insecta</taxon>
        <taxon>Pterygota</taxon>
        <taxon>Neoptera</taxon>
        <taxon>Endopterygota</taxon>
        <taxon>Hymenoptera</taxon>
        <taxon>Apocrita</taxon>
        <taxon>Proctotrupomorpha</taxon>
        <taxon>Chalcidoidea</taxon>
        <taxon>Pteromalidae</taxon>
        <taxon>Pteromalinae</taxon>
        <taxon>Trichomalopsis</taxon>
    </lineage>
</organism>
<protein>
    <submittedName>
        <fullName evidence="2">Uncharacterized protein</fullName>
    </submittedName>
</protein>
<evidence type="ECO:0000313" key="2">
    <source>
        <dbReference type="EMBL" id="OXU23014.1"/>
    </source>
</evidence>
<gene>
    <name evidence="2" type="ORF">TSAR_004027</name>
</gene>
<proteinExistence type="predicted"/>
<reference evidence="2 3" key="1">
    <citation type="journal article" date="2017" name="Curr. Biol.">
        <title>The Evolution of Venom by Co-option of Single-Copy Genes.</title>
        <authorList>
            <person name="Martinson E.O."/>
            <person name="Mrinalini"/>
            <person name="Kelkar Y.D."/>
            <person name="Chang C.H."/>
            <person name="Werren J.H."/>
        </authorList>
    </citation>
    <scope>NUCLEOTIDE SEQUENCE [LARGE SCALE GENOMIC DNA]</scope>
    <source>
        <strain evidence="2 3">Alberta</strain>
        <tissue evidence="2">Whole body</tissue>
    </source>
</reference>
<dbReference type="EMBL" id="NNAY01001757">
    <property type="protein sequence ID" value="OXU23014.1"/>
    <property type="molecule type" value="Genomic_DNA"/>
</dbReference>
<sequence length="89" mass="10014">MCERNQNRNYLKELRGLIHQIRSIQLEPEVCNVTCPPLGCPRGPCPGLCRDERGCPDPCCLSKMPGDCSPPPNPRRHRINRNPCCGHAH</sequence>
<evidence type="ECO:0000256" key="1">
    <source>
        <dbReference type="SAM" id="MobiDB-lite"/>
    </source>
</evidence>
<feature type="region of interest" description="Disordered" evidence="1">
    <location>
        <begin position="67"/>
        <end position="89"/>
    </location>
</feature>
<dbReference type="AlphaFoldDB" id="A0A232EXB7"/>
<dbReference type="Proteomes" id="UP000215335">
    <property type="component" value="Unassembled WGS sequence"/>
</dbReference>